<dbReference type="AlphaFoldDB" id="F6QS94"/>
<dbReference type="HOGENOM" id="CLU_180895_1_0_1"/>
<name>F6QS94_CIOIN</name>
<feature type="signal peptide" evidence="1">
    <location>
        <begin position="1"/>
        <end position="23"/>
    </location>
</feature>
<dbReference type="Ensembl" id="ENSCINT00000001249.3">
    <property type="protein sequence ID" value="ENSCINP00000001249.3"/>
    <property type="gene ID" value="ENSCING00000000680.3"/>
</dbReference>
<keyword evidence="1" id="KW-0732">Signal</keyword>
<reference evidence="2" key="3">
    <citation type="submission" date="2025-08" db="UniProtKB">
        <authorList>
            <consortium name="Ensembl"/>
        </authorList>
    </citation>
    <scope>IDENTIFICATION</scope>
</reference>
<protein>
    <submittedName>
        <fullName evidence="2">Uncharacterized protein</fullName>
    </submittedName>
</protein>
<sequence>MNKSALLMLLLVGLLVLTDTTHGGWGRRRRNWNTESQKQNLRDIKGDLELDRDSYYDGMPKDDTYYNAMPAKDDNQ</sequence>
<dbReference type="EMBL" id="EAAA01000896">
    <property type="status" value="NOT_ANNOTATED_CDS"/>
    <property type="molecule type" value="Genomic_DNA"/>
</dbReference>
<reference evidence="2" key="2">
    <citation type="journal article" date="2008" name="Genome Biol.">
        <title>Improved genome assembly and evidence-based global gene model set for the chordate Ciona intestinalis: new insight into intron and operon populations.</title>
        <authorList>
            <person name="Satou Y."/>
            <person name="Mineta K."/>
            <person name="Ogasawara M."/>
            <person name="Sasakura Y."/>
            <person name="Shoguchi E."/>
            <person name="Ueno K."/>
            <person name="Yamada L."/>
            <person name="Matsumoto J."/>
            <person name="Wasserscheid J."/>
            <person name="Dewar K."/>
            <person name="Wiley G.B."/>
            <person name="Macmil S.L."/>
            <person name="Roe B.A."/>
            <person name="Zeller R.W."/>
            <person name="Hastings K.E."/>
            <person name="Lemaire P."/>
            <person name="Lindquist E."/>
            <person name="Endo T."/>
            <person name="Hotta K."/>
            <person name="Inaba K."/>
        </authorList>
    </citation>
    <scope>NUCLEOTIDE SEQUENCE [LARGE SCALE GENOMIC DNA]</scope>
    <source>
        <strain evidence="2">wild type</strain>
    </source>
</reference>
<reference evidence="3" key="1">
    <citation type="journal article" date="2002" name="Science">
        <title>The draft genome of Ciona intestinalis: insights into chordate and vertebrate origins.</title>
        <authorList>
            <person name="Dehal P."/>
            <person name="Satou Y."/>
            <person name="Campbell R.K."/>
            <person name="Chapman J."/>
            <person name="Degnan B."/>
            <person name="De Tomaso A."/>
            <person name="Davidson B."/>
            <person name="Di Gregorio A."/>
            <person name="Gelpke M."/>
            <person name="Goodstein D.M."/>
            <person name="Harafuji N."/>
            <person name="Hastings K.E."/>
            <person name="Ho I."/>
            <person name="Hotta K."/>
            <person name="Huang W."/>
            <person name="Kawashima T."/>
            <person name="Lemaire P."/>
            <person name="Martinez D."/>
            <person name="Meinertzhagen I.A."/>
            <person name="Necula S."/>
            <person name="Nonaka M."/>
            <person name="Putnam N."/>
            <person name="Rash S."/>
            <person name="Saiga H."/>
            <person name="Satake M."/>
            <person name="Terry A."/>
            <person name="Yamada L."/>
            <person name="Wang H.G."/>
            <person name="Awazu S."/>
            <person name="Azumi K."/>
            <person name="Boore J."/>
            <person name="Branno M."/>
            <person name="Chin-Bow S."/>
            <person name="DeSantis R."/>
            <person name="Doyle S."/>
            <person name="Francino P."/>
            <person name="Keys D.N."/>
            <person name="Haga S."/>
            <person name="Hayashi H."/>
            <person name="Hino K."/>
            <person name="Imai K.S."/>
            <person name="Inaba K."/>
            <person name="Kano S."/>
            <person name="Kobayashi K."/>
            <person name="Kobayashi M."/>
            <person name="Lee B.I."/>
            <person name="Makabe K.W."/>
            <person name="Manohar C."/>
            <person name="Matassi G."/>
            <person name="Medina M."/>
            <person name="Mochizuki Y."/>
            <person name="Mount S."/>
            <person name="Morishita T."/>
            <person name="Miura S."/>
            <person name="Nakayama A."/>
            <person name="Nishizaka S."/>
            <person name="Nomoto H."/>
            <person name="Ohta F."/>
            <person name="Oishi K."/>
            <person name="Rigoutsos I."/>
            <person name="Sano M."/>
            <person name="Sasaki A."/>
            <person name="Sasakura Y."/>
            <person name="Shoguchi E."/>
            <person name="Shin-i T."/>
            <person name="Spagnuolo A."/>
            <person name="Stainier D."/>
            <person name="Suzuki M.M."/>
            <person name="Tassy O."/>
            <person name="Takatori N."/>
            <person name="Tokuoka M."/>
            <person name="Yagi K."/>
            <person name="Yoshizaki F."/>
            <person name="Wada S."/>
            <person name="Zhang C."/>
            <person name="Hyatt P.D."/>
            <person name="Larimer F."/>
            <person name="Detter C."/>
            <person name="Doggett N."/>
            <person name="Glavina T."/>
            <person name="Hawkins T."/>
            <person name="Richardson P."/>
            <person name="Lucas S."/>
            <person name="Kohara Y."/>
            <person name="Levine M."/>
            <person name="Satoh N."/>
            <person name="Rokhsar D.S."/>
        </authorList>
    </citation>
    <scope>NUCLEOTIDE SEQUENCE [LARGE SCALE GENOMIC DNA]</scope>
</reference>
<feature type="chain" id="PRO_5003340184" evidence="1">
    <location>
        <begin position="24"/>
        <end position="76"/>
    </location>
</feature>
<proteinExistence type="predicted"/>
<reference evidence="2" key="4">
    <citation type="submission" date="2025-09" db="UniProtKB">
        <authorList>
            <consortium name="Ensembl"/>
        </authorList>
    </citation>
    <scope>IDENTIFICATION</scope>
</reference>
<dbReference type="InParanoid" id="F6QS94"/>
<evidence type="ECO:0000256" key="1">
    <source>
        <dbReference type="SAM" id="SignalP"/>
    </source>
</evidence>
<evidence type="ECO:0000313" key="2">
    <source>
        <dbReference type="Ensembl" id="ENSCINP00000001249.3"/>
    </source>
</evidence>
<accession>F6QS94</accession>
<evidence type="ECO:0000313" key="3">
    <source>
        <dbReference type="Proteomes" id="UP000008144"/>
    </source>
</evidence>
<dbReference type="Proteomes" id="UP000008144">
    <property type="component" value="Chromosome 12"/>
</dbReference>
<keyword evidence="3" id="KW-1185">Reference proteome</keyword>
<organism evidence="2 3">
    <name type="scientific">Ciona intestinalis</name>
    <name type="common">Transparent sea squirt</name>
    <name type="synonym">Ascidia intestinalis</name>
    <dbReference type="NCBI Taxonomy" id="7719"/>
    <lineage>
        <taxon>Eukaryota</taxon>
        <taxon>Metazoa</taxon>
        <taxon>Chordata</taxon>
        <taxon>Tunicata</taxon>
        <taxon>Ascidiacea</taxon>
        <taxon>Phlebobranchia</taxon>
        <taxon>Cionidae</taxon>
        <taxon>Ciona</taxon>
    </lineage>
</organism>